<keyword evidence="2" id="KW-1185">Reference proteome</keyword>
<dbReference type="CDD" id="cd05483">
    <property type="entry name" value="retropepsin_like_bacteria"/>
    <property type="match status" value="1"/>
</dbReference>
<dbReference type="Gene3D" id="2.40.70.10">
    <property type="entry name" value="Acid Proteases"/>
    <property type="match status" value="2"/>
</dbReference>
<reference evidence="1" key="2">
    <citation type="submission" date="2020-09" db="EMBL/GenBank/DDBJ databases">
        <authorList>
            <person name="Sun Q."/>
            <person name="Zhou Y."/>
        </authorList>
    </citation>
    <scope>NUCLEOTIDE SEQUENCE</scope>
    <source>
        <strain evidence="1">CGMCC 4.7308</strain>
    </source>
</reference>
<proteinExistence type="predicted"/>
<evidence type="ECO:0000313" key="2">
    <source>
        <dbReference type="Proteomes" id="UP000655208"/>
    </source>
</evidence>
<dbReference type="InterPro" id="IPR001969">
    <property type="entry name" value="Aspartic_peptidase_AS"/>
</dbReference>
<gene>
    <name evidence="1" type="ORF">GCM10011594_14210</name>
</gene>
<accession>A0A917SRP7</accession>
<dbReference type="InterPro" id="IPR034122">
    <property type="entry name" value="Retropepsin-like_bacterial"/>
</dbReference>
<dbReference type="AlphaFoldDB" id="A0A917SRP7"/>
<evidence type="ECO:0000313" key="1">
    <source>
        <dbReference type="EMBL" id="GGL95707.1"/>
    </source>
</evidence>
<dbReference type="EMBL" id="BMNA01000002">
    <property type="protein sequence ID" value="GGL95707.1"/>
    <property type="molecule type" value="Genomic_DNA"/>
</dbReference>
<dbReference type="GO" id="GO:0004190">
    <property type="term" value="F:aspartic-type endopeptidase activity"/>
    <property type="evidence" value="ECO:0007669"/>
    <property type="project" value="InterPro"/>
</dbReference>
<dbReference type="Pfam" id="PF13650">
    <property type="entry name" value="Asp_protease_2"/>
    <property type="match status" value="2"/>
</dbReference>
<organism evidence="1 2">
    <name type="scientific">Nakamurella endophytica</name>
    <dbReference type="NCBI Taxonomy" id="1748367"/>
    <lineage>
        <taxon>Bacteria</taxon>
        <taxon>Bacillati</taxon>
        <taxon>Actinomycetota</taxon>
        <taxon>Actinomycetes</taxon>
        <taxon>Nakamurellales</taxon>
        <taxon>Nakamurellaceae</taxon>
        <taxon>Nakamurella</taxon>
    </lineage>
</organism>
<dbReference type="GO" id="GO:0006508">
    <property type="term" value="P:proteolysis"/>
    <property type="evidence" value="ECO:0007669"/>
    <property type="project" value="InterPro"/>
</dbReference>
<comment type="caution">
    <text evidence="1">The sequence shown here is derived from an EMBL/GenBank/DDBJ whole genome shotgun (WGS) entry which is preliminary data.</text>
</comment>
<dbReference type="InterPro" id="IPR021109">
    <property type="entry name" value="Peptidase_aspartic_dom_sf"/>
</dbReference>
<dbReference type="SUPFAM" id="SSF50630">
    <property type="entry name" value="Acid proteases"/>
    <property type="match status" value="2"/>
</dbReference>
<reference evidence="1" key="1">
    <citation type="journal article" date="2014" name="Int. J. Syst. Evol. Microbiol.">
        <title>Complete genome sequence of Corynebacterium casei LMG S-19264T (=DSM 44701T), isolated from a smear-ripened cheese.</title>
        <authorList>
            <consortium name="US DOE Joint Genome Institute (JGI-PGF)"/>
            <person name="Walter F."/>
            <person name="Albersmeier A."/>
            <person name="Kalinowski J."/>
            <person name="Ruckert C."/>
        </authorList>
    </citation>
    <scope>NUCLEOTIDE SEQUENCE</scope>
    <source>
        <strain evidence="1">CGMCC 4.7308</strain>
    </source>
</reference>
<dbReference type="Proteomes" id="UP000655208">
    <property type="component" value="Unassembled WGS sequence"/>
</dbReference>
<evidence type="ECO:0008006" key="3">
    <source>
        <dbReference type="Google" id="ProtNLM"/>
    </source>
</evidence>
<dbReference type="PROSITE" id="PS00141">
    <property type="entry name" value="ASP_PROTEASE"/>
    <property type="match status" value="1"/>
</dbReference>
<protein>
    <recommendedName>
        <fullName evidence="3">Peptidase A2 domain-containing protein</fullName>
    </recommendedName>
</protein>
<name>A0A917SRP7_9ACTN</name>
<sequence length="269" mass="27275">MPVTVVDTVKAGVKAFAVVTIHGRRWAFLVDTGATTTVLDAGVATSLGLAKVGTPTKGTTVGCSTAPQPVKVDDWSIGGQRLPASVLPAQPTDLGDQRVGGVPVGGLLGADLFYLYGTLRLDFRAGRMGLGVPVPAGRSSFPLDTQVQGGSVLVLARATVHGRPAGLVVDTGASISQISAEFAAAAGLRTVGPPVKVGSISCSVLQQPVTLDQVRIGGVDLPASLAGSSPSKVSDATRGRIQGLLGAPVLARYGTVTFDFVRDRVVLGS</sequence>